<proteinExistence type="predicted"/>
<dbReference type="CDD" id="cd00761">
    <property type="entry name" value="Glyco_tranf_GTA_type"/>
    <property type="match status" value="1"/>
</dbReference>
<dbReference type="InterPro" id="IPR029044">
    <property type="entry name" value="Nucleotide-diphossugar_trans"/>
</dbReference>
<accession>K9D538</accession>
<dbReference type="GO" id="GO:0016758">
    <property type="term" value="F:hexosyltransferase activity"/>
    <property type="evidence" value="ECO:0007669"/>
    <property type="project" value="UniProtKB-ARBA"/>
</dbReference>
<organism evidence="2 3">
    <name type="scientific">Veillonella seminalis ACS-216-V-Col6b</name>
    <dbReference type="NCBI Taxonomy" id="883156"/>
    <lineage>
        <taxon>Bacteria</taxon>
        <taxon>Bacillati</taxon>
        <taxon>Bacillota</taxon>
        <taxon>Negativicutes</taxon>
        <taxon>Veillonellales</taxon>
        <taxon>Veillonellaceae</taxon>
        <taxon>Veillonella</taxon>
    </lineage>
</organism>
<comment type="caution">
    <text evidence="2">The sequence shown here is derived from an EMBL/GenBank/DDBJ whole genome shotgun (WGS) entry which is preliminary data.</text>
</comment>
<gene>
    <name evidence="2" type="ORF">HMPREF9282_00146</name>
</gene>
<dbReference type="InterPro" id="IPR001173">
    <property type="entry name" value="Glyco_trans_2-like"/>
</dbReference>
<reference evidence="2 3" key="1">
    <citation type="submission" date="2012-09" db="EMBL/GenBank/DDBJ databases">
        <title>The Genome Sequence of Veillonella ratti ACS-216-V-COL6B.</title>
        <authorList>
            <consortium name="The Broad Institute Genome Sequencing Platform"/>
            <person name="Earl A."/>
            <person name="Ward D."/>
            <person name="Feldgarden M."/>
            <person name="Gevers D."/>
            <person name="Saerens B."/>
            <person name="Vaneechoutte M."/>
            <person name="Walker B."/>
            <person name="Young S.K."/>
            <person name="Zeng Q."/>
            <person name="Gargeya S."/>
            <person name="Fitzgerald M."/>
            <person name="Haas B."/>
            <person name="Abouelleil A."/>
            <person name="Alvarado L."/>
            <person name="Arachchi H.M."/>
            <person name="Berlin A."/>
            <person name="Chapman S.B."/>
            <person name="Goldberg J."/>
            <person name="Griggs A."/>
            <person name="Gujja S."/>
            <person name="Hansen M."/>
            <person name="Howarth C."/>
            <person name="Imamovic A."/>
            <person name="Larimer J."/>
            <person name="McCowen C."/>
            <person name="Montmayeur A."/>
            <person name="Murphy C."/>
            <person name="Neiman D."/>
            <person name="Pearson M."/>
            <person name="Priest M."/>
            <person name="Roberts A."/>
            <person name="Saif S."/>
            <person name="Shea T."/>
            <person name="Sisk P."/>
            <person name="Sykes S."/>
            <person name="Wortman J."/>
            <person name="Nusbaum C."/>
            <person name="Birren B."/>
        </authorList>
    </citation>
    <scope>NUCLEOTIDE SEQUENCE [LARGE SCALE GENOMIC DNA]</scope>
    <source>
        <strain evidence="2 3">ACS-216-V-Col6b</strain>
    </source>
</reference>
<dbReference type="OrthoDB" id="396512at2"/>
<dbReference type="RefSeq" id="WP_006555046.1">
    <property type="nucleotide sequence ID" value="NZ_JH992936.1"/>
</dbReference>
<dbReference type="HOGENOM" id="CLU_025996_25_3_9"/>
<dbReference type="PATRIC" id="fig|883156.3.peg.148"/>
<name>K9D538_9FIRM</name>
<dbReference type="PANTHER" id="PTHR22916">
    <property type="entry name" value="GLYCOSYLTRANSFERASE"/>
    <property type="match status" value="1"/>
</dbReference>
<dbReference type="Pfam" id="PF00535">
    <property type="entry name" value="Glycos_transf_2"/>
    <property type="match status" value="1"/>
</dbReference>
<protein>
    <recommendedName>
        <fullName evidence="1">Glycosyltransferase 2-like domain-containing protein</fullName>
    </recommendedName>
</protein>
<dbReference type="SUPFAM" id="SSF53448">
    <property type="entry name" value="Nucleotide-diphospho-sugar transferases"/>
    <property type="match status" value="1"/>
</dbReference>
<evidence type="ECO:0000259" key="1">
    <source>
        <dbReference type="Pfam" id="PF00535"/>
    </source>
</evidence>
<dbReference type="Proteomes" id="UP000009891">
    <property type="component" value="Unassembled WGS sequence"/>
</dbReference>
<dbReference type="STRING" id="883156.HMPREF9282_00146"/>
<feature type="domain" description="Glycosyltransferase 2-like" evidence="1">
    <location>
        <begin position="5"/>
        <end position="160"/>
    </location>
</feature>
<dbReference type="eggNOG" id="COG1215">
    <property type="taxonomic scope" value="Bacteria"/>
</dbReference>
<dbReference type="EMBL" id="AHAF01000001">
    <property type="protein sequence ID" value="EKU79338.1"/>
    <property type="molecule type" value="Genomic_DNA"/>
</dbReference>
<dbReference type="PANTHER" id="PTHR22916:SF3">
    <property type="entry name" value="UDP-GLCNAC:BETAGAL BETA-1,3-N-ACETYLGLUCOSAMINYLTRANSFERASE-LIKE PROTEIN 1"/>
    <property type="match status" value="1"/>
</dbReference>
<keyword evidence="3" id="KW-1185">Reference proteome</keyword>
<dbReference type="Gene3D" id="3.90.550.10">
    <property type="entry name" value="Spore Coat Polysaccharide Biosynthesis Protein SpsA, Chain A"/>
    <property type="match status" value="1"/>
</dbReference>
<sequence length="385" mass="45431">MSKVSVIIPIYNGERYLKDCLDSVLSQTLRDIEVLCINDGSTDNSLTILDKYKEIDNRIKIINQDNMGVAVARNKAMAMANSEFICFMDADDLYPSNDTLEILYKHAIKQGAKICGGSMRQFDERGSWENFEGVYKKYSFNEFKWIDFKDYQFNYGYQRFIFNRKMLIDNEIFFPLYKRYQDPPFFTEAMLQAKRFYAIPVVTYCYRLGHQSNPLDWSIDKFTDMIRGWLENLEISSREGLAELHYLVLNQVEDNYTAEALVKNLEDDEVQSLLIKLNASIDIDLLREVAPTEYESENYILRVFHDNIAVVKSLQNQLIEYNALQDKLHDIEFRYNEMENSVSFRCGRMITYIPRLIRNGIRCYRDNGFAKSMNIIYTRIERIFK</sequence>
<dbReference type="AlphaFoldDB" id="K9D538"/>
<evidence type="ECO:0000313" key="3">
    <source>
        <dbReference type="Proteomes" id="UP000009891"/>
    </source>
</evidence>
<evidence type="ECO:0000313" key="2">
    <source>
        <dbReference type="EMBL" id="EKU79338.1"/>
    </source>
</evidence>